<protein>
    <recommendedName>
        <fullName evidence="10">MAPEG family protein</fullName>
    </recommendedName>
</protein>
<evidence type="ECO:0000256" key="3">
    <source>
        <dbReference type="ARBA" id="ARBA00022989"/>
    </source>
</evidence>
<dbReference type="Proteomes" id="UP000231655">
    <property type="component" value="Unassembled WGS sequence"/>
</dbReference>
<evidence type="ECO:0000256" key="5">
    <source>
        <dbReference type="SAM" id="Phobius"/>
    </source>
</evidence>
<name>A0A285J1Z8_9RHOB</name>
<keyword evidence="9" id="KW-1185">Reference proteome</keyword>
<evidence type="ECO:0000313" key="6">
    <source>
        <dbReference type="EMBL" id="PJE29858.1"/>
    </source>
</evidence>
<keyword evidence="3 5" id="KW-1133">Transmembrane helix</keyword>
<accession>A0A285J1Z8</accession>
<comment type="subcellular location">
    <subcellularLocation>
        <location evidence="1">Membrane</location>
    </subcellularLocation>
</comment>
<dbReference type="EMBL" id="OBEA01000005">
    <property type="protein sequence ID" value="SNY54083.1"/>
    <property type="molecule type" value="Genomic_DNA"/>
</dbReference>
<dbReference type="GO" id="GO:0016020">
    <property type="term" value="C:membrane"/>
    <property type="evidence" value="ECO:0007669"/>
    <property type="project" value="UniProtKB-SubCell"/>
</dbReference>
<dbReference type="SUPFAM" id="SSF161084">
    <property type="entry name" value="MAPEG domain-like"/>
    <property type="match status" value="1"/>
</dbReference>
<dbReference type="AlphaFoldDB" id="A0A285J1Z8"/>
<dbReference type="InterPro" id="IPR001129">
    <property type="entry name" value="Membr-assoc_MAPEG"/>
</dbReference>
<dbReference type="PANTHER" id="PTHR35814">
    <property type="match status" value="1"/>
</dbReference>
<dbReference type="Pfam" id="PF01124">
    <property type="entry name" value="MAPEG"/>
    <property type="match status" value="1"/>
</dbReference>
<reference evidence="7 8" key="1">
    <citation type="submission" date="2017-09" db="EMBL/GenBank/DDBJ databases">
        <authorList>
            <person name="Ehlers B."/>
            <person name="Leendertz F.H."/>
        </authorList>
    </citation>
    <scope>NUCLEOTIDE SEQUENCE [LARGE SCALE GENOMIC DNA]</scope>
    <source>
        <strain evidence="7 8">CGMCC 1.12662</strain>
    </source>
</reference>
<evidence type="ECO:0000313" key="7">
    <source>
        <dbReference type="EMBL" id="SNY54083.1"/>
    </source>
</evidence>
<proteinExistence type="predicted"/>
<organism evidence="7 8">
    <name type="scientific">Pseudooceanicola antarcticus</name>
    <dbReference type="NCBI Taxonomy" id="1247613"/>
    <lineage>
        <taxon>Bacteria</taxon>
        <taxon>Pseudomonadati</taxon>
        <taxon>Pseudomonadota</taxon>
        <taxon>Alphaproteobacteria</taxon>
        <taxon>Rhodobacterales</taxon>
        <taxon>Paracoccaceae</taxon>
        <taxon>Pseudooceanicola</taxon>
    </lineage>
</organism>
<dbReference type="EMBL" id="PGTD01000015">
    <property type="protein sequence ID" value="PJE29858.1"/>
    <property type="molecule type" value="Genomic_DNA"/>
</dbReference>
<dbReference type="Gene3D" id="1.20.120.550">
    <property type="entry name" value="Membrane associated eicosanoid/glutathione metabolism-like domain"/>
    <property type="match status" value="1"/>
</dbReference>
<gene>
    <name evidence="6" type="ORF">CVM39_08130</name>
    <name evidence="7" type="ORF">SAMN06297129_2734</name>
</gene>
<dbReference type="PANTHER" id="PTHR35814:SF1">
    <property type="entry name" value="GLUTATHIONE S-TRANSFERASE-RELATED"/>
    <property type="match status" value="1"/>
</dbReference>
<evidence type="ECO:0000256" key="4">
    <source>
        <dbReference type="ARBA" id="ARBA00023136"/>
    </source>
</evidence>
<evidence type="ECO:0000313" key="8">
    <source>
        <dbReference type="Proteomes" id="UP000231655"/>
    </source>
</evidence>
<dbReference type="OrthoDB" id="7619858at2"/>
<feature type="transmembrane region" description="Helical" evidence="5">
    <location>
        <begin position="84"/>
        <end position="102"/>
    </location>
</feature>
<dbReference type="Proteomes" id="UP000231702">
    <property type="component" value="Unassembled WGS sequence"/>
</dbReference>
<sequence>MPQTFTLAVTPLYAALIAILMAVLSTATAAKRGSSGVALGDGGDPGMALAIRRFGNLSEYAAMAVLMLLLMELSGIAARWLHSYGIALVLLRLLHPVILFDTMAVPAWKKAGRIVTGAGTALLLLVSGIALLMRAL</sequence>
<keyword evidence="4 5" id="KW-0472">Membrane</keyword>
<evidence type="ECO:0000256" key="1">
    <source>
        <dbReference type="ARBA" id="ARBA00004370"/>
    </source>
</evidence>
<dbReference type="InterPro" id="IPR023352">
    <property type="entry name" value="MAPEG-like_dom_sf"/>
</dbReference>
<feature type="transmembrane region" description="Helical" evidence="5">
    <location>
        <begin position="12"/>
        <end position="30"/>
    </location>
</feature>
<keyword evidence="2 5" id="KW-0812">Transmembrane</keyword>
<evidence type="ECO:0000313" key="9">
    <source>
        <dbReference type="Proteomes" id="UP000231702"/>
    </source>
</evidence>
<feature type="transmembrane region" description="Helical" evidence="5">
    <location>
        <begin position="60"/>
        <end position="78"/>
    </location>
</feature>
<reference evidence="6 9" key="2">
    <citation type="journal article" date="2018" name="Int. J. Syst. Evol. Microbiol.">
        <title>Pseudooceanicola lipolyticus sp. nov., a marine alphaproteobacterium, reclassification of Oceanicola flagellatus as Pseudooceanicola flagellatus comb. nov. and emended description of the genus Pseudooceanicola.</title>
        <authorList>
            <person name="Huang M.-M."/>
            <person name="Guo L.-L."/>
            <person name="Wu Y.-H."/>
            <person name="Lai Q.-L."/>
            <person name="Shao Z.-Z."/>
            <person name="Wang C.-S."/>
            <person name="Wu M."/>
            <person name="Xu X.-W."/>
        </authorList>
    </citation>
    <scope>NUCLEOTIDE SEQUENCE [LARGE SCALE GENOMIC DNA]</scope>
    <source>
        <strain evidence="6 9">Ar-45</strain>
    </source>
</reference>
<evidence type="ECO:0000256" key="2">
    <source>
        <dbReference type="ARBA" id="ARBA00022692"/>
    </source>
</evidence>
<dbReference type="RefSeq" id="WP_097146451.1">
    <property type="nucleotide sequence ID" value="NZ_OBEA01000005.1"/>
</dbReference>
<feature type="transmembrane region" description="Helical" evidence="5">
    <location>
        <begin position="114"/>
        <end position="133"/>
    </location>
</feature>
<evidence type="ECO:0008006" key="10">
    <source>
        <dbReference type="Google" id="ProtNLM"/>
    </source>
</evidence>